<evidence type="ECO:0008006" key="5">
    <source>
        <dbReference type="Google" id="ProtNLM"/>
    </source>
</evidence>
<gene>
    <name evidence="3" type="ORF">GCM10008957_36170</name>
</gene>
<reference evidence="3" key="1">
    <citation type="journal article" date="2014" name="Int. J. Syst. Evol. Microbiol.">
        <title>Complete genome sequence of Corynebacterium casei LMG S-19264T (=DSM 44701T), isolated from a smear-ripened cheese.</title>
        <authorList>
            <consortium name="US DOE Joint Genome Institute (JGI-PGF)"/>
            <person name="Walter F."/>
            <person name="Albersmeier A."/>
            <person name="Kalinowski J."/>
            <person name="Ruckert C."/>
        </authorList>
    </citation>
    <scope>NUCLEOTIDE SEQUENCE</scope>
    <source>
        <strain evidence="3">JCM 31311</strain>
    </source>
</reference>
<proteinExistence type="predicted"/>
<evidence type="ECO:0000313" key="3">
    <source>
        <dbReference type="EMBL" id="GGR20584.1"/>
    </source>
</evidence>
<protein>
    <recommendedName>
        <fullName evidence="5">DUF3105 domain-containing protein</fullName>
    </recommendedName>
</protein>
<dbReference type="RefSeq" id="WP_189091910.1">
    <property type="nucleotide sequence ID" value="NZ_BMQL01000025.1"/>
</dbReference>
<feature type="region of interest" description="Disordered" evidence="1">
    <location>
        <begin position="149"/>
        <end position="170"/>
    </location>
</feature>
<comment type="caution">
    <text evidence="3">The sequence shown here is derived from an EMBL/GenBank/DDBJ whole genome shotgun (WGS) entry which is preliminary data.</text>
</comment>
<accession>A0A918CGA2</accession>
<dbReference type="PROSITE" id="PS51257">
    <property type="entry name" value="PROKAR_LIPOPROTEIN"/>
    <property type="match status" value="1"/>
</dbReference>
<evidence type="ECO:0000256" key="2">
    <source>
        <dbReference type="SAM" id="SignalP"/>
    </source>
</evidence>
<keyword evidence="2" id="KW-0732">Signal</keyword>
<evidence type="ECO:0000313" key="4">
    <source>
        <dbReference type="Proteomes" id="UP000603865"/>
    </source>
</evidence>
<dbReference type="Proteomes" id="UP000603865">
    <property type="component" value="Unassembled WGS sequence"/>
</dbReference>
<feature type="chain" id="PRO_5037641294" description="DUF3105 domain-containing protein" evidence="2">
    <location>
        <begin position="23"/>
        <end position="170"/>
    </location>
</feature>
<name>A0A918CGA2_9DEIO</name>
<feature type="signal peptide" evidence="2">
    <location>
        <begin position="1"/>
        <end position="22"/>
    </location>
</feature>
<reference evidence="3" key="2">
    <citation type="submission" date="2020-09" db="EMBL/GenBank/DDBJ databases">
        <authorList>
            <person name="Sun Q."/>
            <person name="Ohkuma M."/>
        </authorList>
    </citation>
    <scope>NUCLEOTIDE SEQUENCE</scope>
    <source>
        <strain evidence="3">JCM 31311</strain>
    </source>
</reference>
<evidence type="ECO:0000256" key="1">
    <source>
        <dbReference type="SAM" id="MobiDB-lite"/>
    </source>
</evidence>
<dbReference type="InterPro" id="IPR021454">
    <property type="entry name" value="DUF3105"/>
</dbReference>
<organism evidence="3 4">
    <name type="scientific">Deinococcus ruber</name>
    <dbReference type="NCBI Taxonomy" id="1848197"/>
    <lineage>
        <taxon>Bacteria</taxon>
        <taxon>Thermotogati</taxon>
        <taxon>Deinococcota</taxon>
        <taxon>Deinococci</taxon>
        <taxon>Deinococcales</taxon>
        <taxon>Deinococcaceae</taxon>
        <taxon>Deinococcus</taxon>
    </lineage>
</organism>
<keyword evidence="4" id="KW-1185">Reference proteome</keyword>
<dbReference type="AlphaFoldDB" id="A0A918CGA2"/>
<dbReference type="EMBL" id="BMQL01000025">
    <property type="protein sequence ID" value="GGR20584.1"/>
    <property type="molecule type" value="Genomic_DNA"/>
</dbReference>
<dbReference type="Pfam" id="PF11303">
    <property type="entry name" value="DUF3105"/>
    <property type="match status" value="1"/>
</dbReference>
<sequence length="170" mass="18387">MKRLLCLAIAAPLLLAACSKNSTDASGVQIFKYASGIHQEGQITYKEHPPVGGPHNPRWQQCGIYTQPLYDQYAVHSMEHGAVWITYKPGTSAADIAKLTAAVQGRSYILMSPYENQPAPIMASAWNAQLTLKSADDPALKDFLAKYEQGESAPERGAACDGPYATTTTQ</sequence>